<evidence type="ECO:0000313" key="2">
    <source>
        <dbReference type="EMBL" id="PHJ20708.1"/>
    </source>
</evidence>
<evidence type="ECO:0000313" key="3">
    <source>
        <dbReference type="Proteomes" id="UP000221165"/>
    </source>
</evidence>
<dbReference type="AlphaFoldDB" id="A0A2C6KX12"/>
<keyword evidence="3" id="KW-1185">Reference proteome</keyword>
<dbReference type="EMBL" id="MIGC01002638">
    <property type="protein sequence ID" value="PHJ20708.1"/>
    <property type="molecule type" value="Genomic_DNA"/>
</dbReference>
<name>A0A2C6KX12_9APIC</name>
<protein>
    <submittedName>
        <fullName evidence="2">Uncharacterized protein</fullName>
    </submittedName>
</protein>
<feature type="region of interest" description="Disordered" evidence="1">
    <location>
        <begin position="25"/>
        <end position="92"/>
    </location>
</feature>
<reference evidence="2 3" key="1">
    <citation type="journal article" date="2017" name="Int. J. Parasitol.">
        <title>The genome of the protozoan parasite Cystoisospora suis and a reverse vaccinology approach to identify vaccine candidates.</title>
        <authorList>
            <person name="Palmieri N."/>
            <person name="Shrestha A."/>
            <person name="Ruttkowski B."/>
            <person name="Beck T."/>
            <person name="Vogl C."/>
            <person name="Tomley F."/>
            <person name="Blake D.P."/>
            <person name="Joachim A."/>
        </authorList>
    </citation>
    <scope>NUCLEOTIDE SEQUENCE [LARGE SCALE GENOMIC DNA]</scope>
    <source>
        <strain evidence="2 3">Wien I</strain>
    </source>
</reference>
<gene>
    <name evidence="2" type="ORF">CSUI_005452</name>
</gene>
<dbReference type="Proteomes" id="UP000221165">
    <property type="component" value="Unassembled WGS sequence"/>
</dbReference>
<feature type="compositionally biased region" description="Polar residues" evidence="1">
    <location>
        <begin position="58"/>
        <end position="72"/>
    </location>
</feature>
<accession>A0A2C6KX12</accession>
<dbReference type="GeneID" id="94428839"/>
<feature type="compositionally biased region" description="Low complexity" evidence="1">
    <location>
        <begin position="43"/>
        <end position="56"/>
    </location>
</feature>
<dbReference type="RefSeq" id="XP_067922394.1">
    <property type="nucleotide sequence ID" value="XM_068065628.1"/>
</dbReference>
<comment type="caution">
    <text evidence="2">The sequence shown here is derived from an EMBL/GenBank/DDBJ whole genome shotgun (WGS) entry which is preliminary data.</text>
</comment>
<dbReference type="VEuPathDB" id="ToxoDB:CSUI_005452"/>
<organism evidence="2 3">
    <name type="scientific">Cystoisospora suis</name>
    <dbReference type="NCBI Taxonomy" id="483139"/>
    <lineage>
        <taxon>Eukaryota</taxon>
        <taxon>Sar</taxon>
        <taxon>Alveolata</taxon>
        <taxon>Apicomplexa</taxon>
        <taxon>Conoidasida</taxon>
        <taxon>Coccidia</taxon>
        <taxon>Eucoccidiorida</taxon>
        <taxon>Eimeriorina</taxon>
        <taxon>Sarcocystidae</taxon>
        <taxon>Cystoisospora</taxon>
    </lineage>
</organism>
<proteinExistence type="predicted"/>
<sequence>MSSRECLWLSQELFPRAGYFLTLSHPRGGLTTSSESDSTAGFPSQSQNSSTASPSPEGSLTTSAHSDFTVTSPVRRGAPTVRRGHGDPSTVRRELGDFTFRRELDAYWTGRRV</sequence>
<feature type="compositionally biased region" description="Polar residues" evidence="1">
    <location>
        <begin position="30"/>
        <end position="42"/>
    </location>
</feature>
<evidence type="ECO:0000256" key="1">
    <source>
        <dbReference type="SAM" id="MobiDB-lite"/>
    </source>
</evidence>